<name>A0AAV3X9V2_9CYAN</name>
<dbReference type="InterPro" id="IPR023198">
    <property type="entry name" value="PGP-like_dom2"/>
</dbReference>
<dbReference type="Gene3D" id="1.10.150.240">
    <property type="entry name" value="Putative phosphatase, domain 2"/>
    <property type="match status" value="1"/>
</dbReference>
<dbReference type="EMBL" id="BLAY01000055">
    <property type="protein sequence ID" value="GET38943.1"/>
    <property type="molecule type" value="Genomic_DNA"/>
</dbReference>
<comment type="caution">
    <text evidence="1">The sequence shown here is derived from an EMBL/GenBank/DDBJ whole genome shotgun (WGS) entry which is preliminary data.</text>
</comment>
<protein>
    <submittedName>
        <fullName evidence="1">Uncharacterized protein</fullName>
    </submittedName>
</protein>
<dbReference type="InterPro" id="IPR023214">
    <property type="entry name" value="HAD_sf"/>
</dbReference>
<organism evidence="1 2">
    <name type="scientific">Microseira wollei NIES-4236</name>
    <dbReference type="NCBI Taxonomy" id="2530354"/>
    <lineage>
        <taxon>Bacteria</taxon>
        <taxon>Bacillati</taxon>
        <taxon>Cyanobacteriota</taxon>
        <taxon>Cyanophyceae</taxon>
        <taxon>Oscillatoriophycideae</taxon>
        <taxon>Aerosakkonematales</taxon>
        <taxon>Aerosakkonemataceae</taxon>
        <taxon>Microseira</taxon>
    </lineage>
</organism>
<dbReference type="AlphaFoldDB" id="A0AAV3X9V2"/>
<dbReference type="SUPFAM" id="SSF56784">
    <property type="entry name" value="HAD-like"/>
    <property type="match status" value="1"/>
</dbReference>
<reference evidence="1" key="1">
    <citation type="submission" date="2019-10" db="EMBL/GenBank/DDBJ databases">
        <title>Draft genome sequece of Microseira wollei NIES-4236.</title>
        <authorList>
            <person name="Yamaguchi H."/>
            <person name="Suzuki S."/>
            <person name="Kawachi M."/>
        </authorList>
    </citation>
    <scope>NUCLEOTIDE SEQUENCE</scope>
    <source>
        <strain evidence="1">NIES-4236</strain>
    </source>
</reference>
<sequence length="89" mass="9948">MTGVIAQALSLYRRRYSTIGLLENSLYPEIPATLKTIPSAGCKIFVATSKPHIYAKRILENFNLLSLFNGVYGSEIDQEDALTKELGRR</sequence>
<keyword evidence="2" id="KW-1185">Reference proteome</keyword>
<dbReference type="InterPro" id="IPR036412">
    <property type="entry name" value="HAD-like_sf"/>
</dbReference>
<dbReference type="Pfam" id="PF00702">
    <property type="entry name" value="Hydrolase"/>
    <property type="match status" value="1"/>
</dbReference>
<evidence type="ECO:0000313" key="2">
    <source>
        <dbReference type="Proteomes" id="UP001050975"/>
    </source>
</evidence>
<evidence type="ECO:0000313" key="1">
    <source>
        <dbReference type="EMBL" id="GET38943.1"/>
    </source>
</evidence>
<gene>
    <name evidence="1" type="ORF">MiSe_37030</name>
</gene>
<proteinExistence type="predicted"/>
<dbReference type="Proteomes" id="UP001050975">
    <property type="component" value="Unassembled WGS sequence"/>
</dbReference>
<dbReference type="Gene3D" id="3.40.50.1000">
    <property type="entry name" value="HAD superfamily/HAD-like"/>
    <property type="match status" value="1"/>
</dbReference>
<accession>A0AAV3X9V2</accession>